<dbReference type="GO" id="GO:0005829">
    <property type="term" value="C:cytosol"/>
    <property type="evidence" value="ECO:0007669"/>
    <property type="project" value="TreeGrafter"/>
</dbReference>
<dbReference type="PANTHER" id="PTHR19424">
    <property type="entry name" value="HEAT SHOCK FACTOR BINDING PROTEIN 1"/>
    <property type="match status" value="1"/>
</dbReference>
<keyword evidence="5" id="KW-1185">Reference proteome</keyword>
<comment type="similarity">
    <text evidence="1">Belongs to the HSBP1 family.</text>
</comment>
<dbReference type="InterPro" id="IPR009643">
    <property type="entry name" value="HS1-bd"/>
</dbReference>
<dbReference type="Gene3D" id="1.20.5.430">
    <property type="match status" value="1"/>
</dbReference>
<dbReference type="OrthoDB" id="4159489at2759"/>
<evidence type="ECO:0000313" key="4">
    <source>
        <dbReference type="EMBL" id="VFR01127.1"/>
    </source>
</evidence>
<dbReference type="Proteomes" id="UP000595140">
    <property type="component" value="Unassembled WGS sequence"/>
</dbReference>
<name>A0A484NL27_9ASTE</name>
<dbReference type="GO" id="GO:0005634">
    <property type="term" value="C:nucleus"/>
    <property type="evidence" value="ECO:0007669"/>
    <property type="project" value="TreeGrafter"/>
</dbReference>
<evidence type="ECO:0000256" key="3">
    <source>
        <dbReference type="SAM" id="Phobius"/>
    </source>
</evidence>
<proteinExistence type="inferred from homology"/>
<dbReference type="GO" id="GO:0070370">
    <property type="term" value="P:cellular heat acclimation"/>
    <property type="evidence" value="ECO:0007669"/>
    <property type="project" value="TreeGrafter"/>
</dbReference>
<evidence type="ECO:0000256" key="2">
    <source>
        <dbReference type="SAM" id="MobiDB-lite"/>
    </source>
</evidence>
<feature type="transmembrane region" description="Helical" evidence="3">
    <location>
        <begin position="12"/>
        <end position="35"/>
    </location>
</feature>
<accession>A0A484NL27</accession>
<feature type="region of interest" description="Disordered" evidence="2">
    <location>
        <begin position="68"/>
        <end position="97"/>
    </location>
</feature>
<sequence length="97" mass="10894">MQSRFQTMSDSIVQKNILFSLTFCAYIPPVLFYLIPHCVLLESFVLDNVALDEMGERINELEQSINELRGEMGQDGSPSPSPALKTKEEPNATNESE</sequence>
<dbReference type="AlphaFoldDB" id="A0A484NL27"/>
<dbReference type="PANTHER" id="PTHR19424:SF8">
    <property type="entry name" value="HEAT SHOCK FACTOR-BINDING PROTEIN 1-LIKE"/>
    <property type="match status" value="1"/>
</dbReference>
<reference evidence="4 5" key="1">
    <citation type="submission" date="2018-04" db="EMBL/GenBank/DDBJ databases">
        <authorList>
            <person name="Vogel A."/>
        </authorList>
    </citation>
    <scope>NUCLEOTIDE SEQUENCE [LARGE SCALE GENOMIC DNA]</scope>
</reference>
<protein>
    <submittedName>
        <fullName evidence="4">Uncharacterized protein</fullName>
    </submittedName>
</protein>
<evidence type="ECO:0000256" key="1">
    <source>
        <dbReference type="ARBA" id="ARBA00006349"/>
    </source>
</evidence>
<evidence type="ECO:0000313" key="5">
    <source>
        <dbReference type="Proteomes" id="UP000595140"/>
    </source>
</evidence>
<keyword evidence="3" id="KW-1133">Transmembrane helix</keyword>
<gene>
    <name evidence="4" type="ORF">CCAM_LOCUS42902</name>
</gene>
<dbReference type="EMBL" id="OOIL02006729">
    <property type="protein sequence ID" value="VFR01127.1"/>
    <property type="molecule type" value="Genomic_DNA"/>
</dbReference>
<organism evidence="4 5">
    <name type="scientific">Cuscuta campestris</name>
    <dbReference type="NCBI Taxonomy" id="132261"/>
    <lineage>
        <taxon>Eukaryota</taxon>
        <taxon>Viridiplantae</taxon>
        <taxon>Streptophyta</taxon>
        <taxon>Embryophyta</taxon>
        <taxon>Tracheophyta</taxon>
        <taxon>Spermatophyta</taxon>
        <taxon>Magnoliopsida</taxon>
        <taxon>eudicotyledons</taxon>
        <taxon>Gunneridae</taxon>
        <taxon>Pentapetalae</taxon>
        <taxon>asterids</taxon>
        <taxon>lamiids</taxon>
        <taxon>Solanales</taxon>
        <taxon>Convolvulaceae</taxon>
        <taxon>Cuscuteae</taxon>
        <taxon>Cuscuta</taxon>
        <taxon>Cuscuta subgen. Grammica</taxon>
        <taxon>Cuscuta sect. Cleistogrammica</taxon>
    </lineage>
</organism>
<keyword evidence="3" id="KW-0812">Transmembrane</keyword>
<dbReference type="GO" id="GO:0003714">
    <property type="term" value="F:transcription corepressor activity"/>
    <property type="evidence" value="ECO:0007669"/>
    <property type="project" value="InterPro"/>
</dbReference>
<keyword evidence="3" id="KW-0472">Membrane</keyword>